<protein>
    <submittedName>
        <fullName evidence="1">Uncharacterized protein</fullName>
    </submittedName>
</protein>
<proteinExistence type="predicted"/>
<gene>
    <name evidence="1" type="ORF">S03H2_72588</name>
</gene>
<organism evidence="1">
    <name type="scientific">marine sediment metagenome</name>
    <dbReference type="NCBI Taxonomy" id="412755"/>
    <lineage>
        <taxon>unclassified sequences</taxon>
        <taxon>metagenomes</taxon>
        <taxon>ecological metagenomes</taxon>
    </lineage>
</organism>
<dbReference type="AlphaFoldDB" id="X1J911"/>
<accession>X1J911</accession>
<sequence>GVPQLRQRVFFIGTRGKSDYSLKINRTNKNNLRMKSNVGKNALPSYLTVQDAL</sequence>
<reference evidence="1" key="1">
    <citation type="journal article" date="2014" name="Front. Microbiol.">
        <title>High frequency of phylogenetically diverse reductive dehalogenase-homologous genes in deep subseafloor sedimentary metagenomes.</title>
        <authorList>
            <person name="Kawai M."/>
            <person name="Futagami T."/>
            <person name="Toyoda A."/>
            <person name="Takaki Y."/>
            <person name="Nishi S."/>
            <person name="Hori S."/>
            <person name="Arai W."/>
            <person name="Tsubouchi T."/>
            <person name="Morono Y."/>
            <person name="Uchiyama I."/>
            <person name="Ito T."/>
            <person name="Fujiyama A."/>
            <person name="Inagaki F."/>
            <person name="Takami H."/>
        </authorList>
    </citation>
    <scope>NUCLEOTIDE SEQUENCE</scope>
    <source>
        <strain evidence="1">Expedition CK06-06</strain>
    </source>
</reference>
<feature type="non-terminal residue" evidence="1">
    <location>
        <position position="53"/>
    </location>
</feature>
<comment type="caution">
    <text evidence="1">The sequence shown here is derived from an EMBL/GenBank/DDBJ whole genome shotgun (WGS) entry which is preliminary data.</text>
</comment>
<dbReference type="EMBL" id="BARU01049183">
    <property type="protein sequence ID" value="GAH91196.1"/>
    <property type="molecule type" value="Genomic_DNA"/>
</dbReference>
<feature type="non-terminal residue" evidence="1">
    <location>
        <position position="1"/>
    </location>
</feature>
<evidence type="ECO:0000313" key="1">
    <source>
        <dbReference type="EMBL" id="GAH91196.1"/>
    </source>
</evidence>
<name>X1J911_9ZZZZ</name>